<comment type="caution">
    <text evidence="1">The sequence shown here is derived from an EMBL/GenBank/DDBJ whole genome shotgun (WGS) entry which is preliminary data.</text>
</comment>
<dbReference type="Proteomes" id="UP000309170">
    <property type="component" value="Unassembled WGS sequence"/>
</dbReference>
<dbReference type="AlphaFoldDB" id="A0A9X8ZCH0"/>
<reference evidence="1 2" key="1">
    <citation type="journal article" date="2019" name="Environ. Microbiol.">
        <title>An active ?-lactamase is a part of an orchestrated cell wall stress resistance network of Bacillus subtilis and related rhizosphere species.</title>
        <authorList>
            <person name="Bucher T."/>
            <person name="Keren-Paz A."/>
            <person name="Hausser J."/>
            <person name="Olender T."/>
            <person name="Cytryn E."/>
            <person name="Kolodkin-Gal I."/>
        </authorList>
    </citation>
    <scope>NUCLEOTIDE SEQUENCE [LARGE SCALE GENOMIC DNA]</scope>
    <source>
        <strain evidence="1 2">I4</strain>
    </source>
</reference>
<evidence type="ECO:0008006" key="3">
    <source>
        <dbReference type="Google" id="ProtNLM"/>
    </source>
</evidence>
<dbReference type="RefSeq" id="WP_206666454.1">
    <property type="nucleotide sequence ID" value="NZ_SZNT01000688.1"/>
</dbReference>
<proteinExistence type="predicted"/>
<organism evidence="1 2">
    <name type="scientific">Peribacillus simplex</name>
    <dbReference type="NCBI Taxonomy" id="1478"/>
    <lineage>
        <taxon>Bacteria</taxon>
        <taxon>Bacillati</taxon>
        <taxon>Bacillota</taxon>
        <taxon>Bacilli</taxon>
        <taxon>Bacillales</taxon>
        <taxon>Bacillaceae</taxon>
        <taxon>Peribacillus</taxon>
    </lineage>
</organism>
<accession>A0A9X8ZCH0</accession>
<evidence type="ECO:0000313" key="2">
    <source>
        <dbReference type="Proteomes" id="UP000309170"/>
    </source>
</evidence>
<dbReference type="SUPFAM" id="SSF51161">
    <property type="entry name" value="Trimeric LpxA-like enzymes"/>
    <property type="match status" value="1"/>
</dbReference>
<dbReference type="InterPro" id="IPR011004">
    <property type="entry name" value="Trimer_LpxA-like_sf"/>
</dbReference>
<dbReference type="Gene3D" id="2.160.10.10">
    <property type="entry name" value="Hexapeptide repeat proteins"/>
    <property type="match status" value="1"/>
</dbReference>
<sequence>MIINSLKNFRNNNTFNKIASRIYNCCGVRLKNKGINNKVYFQGSYILKTKIEILGSNNSIKIGNLSDLRNCSILIIGNGHDLSIGEKCQINNTNISFTQTSGKIKIGDKTTIGGAKIYSGEGKIIELGEDCMLSSNIEIRTTDSHSIISLENNKRTNK</sequence>
<name>A0A9X8ZCH0_9BACI</name>
<feature type="non-terminal residue" evidence="1">
    <location>
        <position position="158"/>
    </location>
</feature>
<gene>
    <name evidence="1" type="ORF">FC678_25095</name>
</gene>
<protein>
    <recommendedName>
        <fullName evidence="3">Acyltransferase</fullName>
    </recommendedName>
</protein>
<evidence type="ECO:0000313" key="1">
    <source>
        <dbReference type="EMBL" id="TKH03536.1"/>
    </source>
</evidence>
<dbReference type="EMBL" id="SZNT01000688">
    <property type="protein sequence ID" value="TKH03536.1"/>
    <property type="molecule type" value="Genomic_DNA"/>
</dbReference>